<evidence type="ECO:0000313" key="2">
    <source>
        <dbReference type="EMBL" id="ACX85547.1"/>
    </source>
</evidence>
<dbReference type="EMBL" id="GQ983381">
    <property type="protein sequence ID" value="ACX85547.1"/>
    <property type="molecule type" value="Genomic_DNA"/>
</dbReference>
<dbReference type="AlphaFoldDB" id="D0UZ95"/>
<keyword evidence="2" id="KW-0614">Plasmid</keyword>
<proteinExistence type="predicted"/>
<evidence type="ECO:0000256" key="1">
    <source>
        <dbReference type="SAM" id="MobiDB-lite"/>
    </source>
</evidence>
<reference evidence="2" key="1">
    <citation type="journal article" date="2010" name="J. Bacteriol.">
        <title>Characterization of the replication, transfer, and plasmid/lytic phage cycle of the Streptomyces plasmid-phage pZL12.</title>
        <authorList>
            <person name="Zhong L."/>
            <person name="Cheng Q."/>
            <person name="Tian X."/>
            <person name="Zhao L."/>
            <person name="Qin Z."/>
        </authorList>
    </citation>
    <scope>NUCLEOTIDE SEQUENCE</scope>
    <source>
        <strain evidence="2">W9</strain>
        <plasmid evidence="2">pCQ3</plasmid>
    </source>
</reference>
<name>D0UZ95_9ACTN</name>
<feature type="compositionally biased region" description="Basic residues" evidence="1">
    <location>
        <begin position="1"/>
        <end position="14"/>
    </location>
</feature>
<feature type="region of interest" description="Disordered" evidence="1">
    <location>
        <begin position="1"/>
        <end position="29"/>
    </location>
</feature>
<accession>D0UZ95</accession>
<geneLocation type="plasmid" evidence="2">
    <name>pCQ3</name>
</geneLocation>
<sequence>MRRPRPSLHRRSRPPHTAGPEPATGGSVTPDQLADRLEAAAARVGPAVERHVEHAATLGAARIRANASGRPGPNVITGAYRASWRTTSRSIPHGATCTIGTRAPQGRRLEFGFVGPDSLGRVYNQPPFPHVGPAIPAIEAALHAGMGDAVREVLF</sequence>
<gene>
    <name evidence="2" type="ORF">pCQ3.46</name>
</gene>
<organism evidence="2">
    <name type="scientific">Streptomyces sp. W9</name>
    <dbReference type="NCBI Taxonomy" id="682410"/>
    <lineage>
        <taxon>Bacteria</taxon>
        <taxon>Bacillati</taxon>
        <taxon>Actinomycetota</taxon>
        <taxon>Actinomycetes</taxon>
        <taxon>Kitasatosporales</taxon>
        <taxon>Streptomycetaceae</taxon>
        <taxon>Streptomyces</taxon>
    </lineage>
</organism>
<protein>
    <submittedName>
        <fullName evidence="2">PCQ3_46</fullName>
    </submittedName>
</protein>